<comment type="caution">
    <text evidence="1">The sequence shown here is derived from an EMBL/GenBank/DDBJ whole genome shotgun (WGS) entry which is preliminary data.</text>
</comment>
<dbReference type="RefSeq" id="WP_202993041.1">
    <property type="nucleotide sequence ID" value="NZ_JAENHO010000005.1"/>
</dbReference>
<name>A0ABS1VSA4_9ACTN</name>
<proteinExistence type="predicted"/>
<accession>A0ABS1VSA4</accession>
<evidence type="ECO:0000313" key="1">
    <source>
        <dbReference type="EMBL" id="MBL7256516.1"/>
    </source>
</evidence>
<gene>
    <name evidence="1" type="ORF">JKJ07_19655</name>
</gene>
<dbReference type="EMBL" id="JAENHO010000005">
    <property type="protein sequence ID" value="MBL7256516.1"/>
    <property type="molecule type" value="Genomic_DNA"/>
</dbReference>
<reference evidence="1 2" key="1">
    <citation type="submission" date="2021-01" db="EMBL/GenBank/DDBJ databases">
        <title>Actinoplanes sp. nov. LDG1-01 isolated from lichen.</title>
        <authorList>
            <person name="Saeng-In P."/>
            <person name="Phongsopitanun W."/>
            <person name="Kanchanasin P."/>
            <person name="Yuki M."/>
            <person name="Kudo T."/>
            <person name="Ohkuma M."/>
            <person name="Tanasupawat S."/>
        </authorList>
    </citation>
    <scope>NUCLEOTIDE SEQUENCE [LARGE SCALE GENOMIC DNA]</scope>
    <source>
        <strain evidence="1 2">LDG1-01</strain>
    </source>
</reference>
<sequence>MRDDDTALWWAKIRSGGPQRVAPGGATPGGLRRLVEADAQAVWLIPELPEGAGPSVLAEYGVPGASMLDSKGTLRVFAACLRCCWPDPATDPWPGVSATVEQVDEVLQRLVPGRNSVSRRQLLTGALRRLTAAGWLLTDADRIRTGPRVASYGNLELSTLRELWRLI</sequence>
<dbReference type="Proteomes" id="UP000598996">
    <property type="component" value="Unassembled WGS sequence"/>
</dbReference>
<organism evidence="1 2">
    <name type="scientific">Paractinoplanes lichenicola</name>
    <dbReference type="NCBI Taxonomy" id="2802976"/>
    <lineage>
        <taxon>Bacteria</taxon>
        <taxon>Bacillati</taxon>
        <taxon>Actinomycetota</taxon>
        <taxon>Actinomycetes</taxon>
        <taxon>Micromonosporales</taxon>
        <taxon>Micromonosporaceae</taxon>
        <taxon>Paractinoplanes</taxon>
    </lineage>
</organism>
<evidence type="ECO:0000313" key="2">
    <source>
        <dbReference type="Proteomes" id="UP000598996"/>
    </source>
</evidence>
<keyword evidence="2" id="KW-1185">Reference proteome</keyword>
<protein>
    <submittedName>
        <fullName evidence="1">Uncharacterized protein</fullName>
    </submittedName>
</protein>